<keyword evidence="7" id="KW-0998">Cell outer membrane</keyword>
<sequence>MFLKKKNMLLLFFLWIANAASAQDLQAIWESTKQYYKGFEEKKQGILLAKQDSLARLLLYKPQVQIQFQQGLSTAEGGTGAFIPLAGIVNVNASDAIQGDKHLFNHYLSGIMTWDFLRFGKRDLDKQIGHAQVRQSVLKESLFELQLQEQLIARFMNLQYLEVMVTWYTQQLKHYRLMLSISRNLAEAGIKPAADSLIAKSALHQMESNLTLLQGRKEGAKFLLKEFIGQEVDWTNDRNGRKFMMVVNRVPQDSLIHPEINMELAALNRLALVQQRHEKEKLPRFLLLGGLSNRSSSMNSAGEIRANYGQLYDRFSNNYFLGVGVTWNFQQFLKGASDKKYAQIKYQEKSYATVLLKAKQEAVSADLEAQVLAAETSMNLARKSMQDAEKAQEMYRTRYEGGLINLTELLQVQDMLLQTSLKEVNAYRDYWKLLISWSYQRADFSLFFNHFNG</sequence>
<keyword evidence="10" id="KW-1185">Reference proteome</keyword>
<evidence type="ECO:0000256" key="7">
    <source>
        <dbReference type="ARBA" id="ARBA00023237"/>
    </source>
</evidence>
<comment type="similarity">
    <text evidence="2">Belongs to the outer membrane factor (OMF) (TC 1.B.17) family.</text>
</comment>
<evidence type="ECO:0000256" key="1">
    <source>
        <dbReference type="ARBA" id="ARBA00004442"/>
    </source>
</evidence>
<proteinExistence type="inferred from homology"/>
<dbReference type="EMBL" id="JAYLLN010000061">
    <property type="protein sequence ID" value="MEI5986434.1"/>
    <property type="molecule type" value="Genomic_DNA"/>
</dbReference>
<evidence type="ECO:0000256" key="8">
    <source>
        <dbReference type="SAM" id="SignalP"/>
    </source>
</evidence>
<evidence type="ECO:0000313" key="9">
    <source>
        <dbReference type="EMBL" id="MEI5986434.1"/>
    </source>
</evidence>
<evidence type="ECO:0000256" key="2">
    <source>
        <dbReference type="ARBA" id="ARBA00007613"/>
    </source>
</evidence>
<comment type="caution">
    <text evidence="9">The sequence shown here is derived from an EMBL/GenBank/DDBJ whole genome shotgun (WGS) entry which is preliminary data.</text>
</comment>
<dbReference type="PANTHER" id="PTHR30026">
    <property type="entry name" value="OUTER MEMBRANE PROTEIN TOLC"/>
    <property type="match status" value="1"/>
</dbReference>
<evidence type="ECO:0000256" key="6">
    <source>
        <dbReference type="ARBA" id="ARBA00023136"/>
    </source>
</evidence>
<evidence type="ECO:0000256" key="5">
    <source>
        <dbReference type="ARBA" id="ARBA00022692"/>
    </source>
</evidence>
<keyword evidence="3" id="KW-0813">Transport</keyword>
<evidence type="ECO:0000313" key="10">
    <source>
        <dbReference type="Proteomes" id="UP001363035"/>
    </source>
</evidence>
<comment type="subcellular location">
    <subcellularLocation>
        <location evidence="1">Cell outer membrane</location>
    </subcellularLocation>
</comment>
<evidence type="ECO:0000256" key="4">
    <source>
        <dbReference type="ARBA" id="ARBA00022452"/>
    </source>
</evidence>
<keyword evidence="8" id="KW-0732">Signal</keyword>
<dbReference type="RefSeq" id="WP_099367403.1">
    <property type="nucleotide sequence ID" value="NZ_JAYLLN010000061.1"/>
</dbReference>
<evidence type="ECO:0000256" key="3">
    <source>
        <dbReference type="ARBA" id="ARBA00022448"/>
    </source>
</evidence>
<gene>
    <name evidence="9" type="ORF">VJ786_16130</name>
</gene>
<feature type="chain" id="PRO_5046750188" evidence="8">
    <location>
        <begin position="23"/>
        <end position="453"/>
    </location>
</feature>
<dbReference type="Pfam" id="PF02321">
    <property type="entry name" value="OEP"/>
    <property type="match status" value="1"/>
</dbReference>
<organism evidence="9 10">
    <name type="scientific">Sphingobacterium tenebrionis</name>
    <dbReference type="NCBI Taxonomy" id="3111775"/>
    <lineage>
        <taxon>Bacteria</taxon>
        <taxon>Pseudomonadati</taxon>
        <taxon>Bacteroidota</taxon>
        <taxon>Sphingobacteriia</taxon>
        <taxon>Sphingobacteriales</taxon>
        <taxon>Sphingobacteriaceae</taxon>
        <taxon>Sphingobacterium</taxon>
    </lineage>
</organism>
<keyword evidence="6" id="KW-0472">Membrane</keyword>
<dbReference type="PANTHER" id="PTHR30026:SF20">
    <property type="entry name" value="OUTER MEMBRANE PROTEIN TOLC"/>
    <property type="match status" value="1"/>
</dbReference>
<dbReference type="Proteomes" id="UP001363035">
    <property type="component" value="Unassembled WGS sequence"/>
</dbReference>
<protein>
    <submittedName>
        <fullName evidence="9">TolC family protein</fullName>
    </submittedName>
</protein>
<name>A0ABU8IAG5_9SPHI</name>
<dbReference type="SUPFAM" id="SSF56954">
    <property type="entry name" value="Outer membrane efflux proteins (OEP)"/>
    <property type="match status" value="1"/>
</dbReference>
<dbReference type="InterPro" id="IPR003423">
    <property type="entry name" value="OMP_efflux"/>
</dbReference>
<dbReference type="Gene3D" id="1.20.1600.10">
    <property type="entry name" value="Outer membrane efflux proteins (OEP)"/>
    <property type="match status" value="1"/>
</dbReference>
<accession>A0ABU8IAG5</accession>
<reference evidence="9 10" key="1">
    <citation type="submission" date="2024-01" db="EMBL/GenBank/DDBJ databases">
        <title>Sphingobacterium tenebrionis sp. nov., a novel endophyte isolated from tenebrio molitor intestines.</title>
        <authorList>
            <person name="Zhang C."/>
        </authorList>
    </citation>
    <scope>NUCLEOTIDE SEQUENCE [LARGE SCALE GENOMIC DNA]</scope>
    <source>
        <strain evidence="9 10">PU5-4</strain>
    </source>
</reference>
<keyword evidence="4" id="KW-1134">Transmembrane beta strand</keyword>
<keyword evidence="5" id="KW-0812">Transmembrane</keyword>
<dbReference type="InterPro" id="IPR051906">
    <property type="entry name" value="TolC-like"/>
</dbReference>
<feature type="signal peptide" evidence="8">
    <location>
        <begin position="1"/>
        <end position="22"/>
    </location>
</feature>